<gene>
    <name evidence="3" type="ORF">BRM3_01600</name>
</gene>
<dbReference type="Proteomes" id="UP001164305">
    <property type="component" value="Chromosome"/>
</dbReference>
<feature type="region of interest" description="Disordered" evidence="1">
    <location>
        <begin position="1"/>
        <end position="38"/>
    </location>
</feature>
<keyword evidence="4" id="KW-1185">Reference proteome</keyword>
<evidence type="ECO:0000313" key="3">
    <source>
        <dbReference type="EMBL" id="UYG17158.1"/>
    </source>
</evidence>
<evidence type="ECO:0000256" key="1">
    <source>
        <dbReference type="SAM" id="MobiDB-lite"/>
    </source>
</evidence>
<sequence length="294" mass="31238">MADPERHDEPSDPGLPDFATPPPRTPAQAPVPDERSRSRSRAMILTVIGASVAIIAIVALVLSQTLFRDAFGDDTDYAEPATGTASGQSEYVPDPNDPDLAPPPPIFTQAPTSDCTVLPQQSTSAQPAGKVRGGGLEYTRPSTWTFNWGSGDLAYMTDAAGYARNVEGSWYSVVNVGRVTWPQAEGDYPGAEQAAVTIFQCYVTSAGLIDYFGDTPTVTDYRTEATTVDGTPGWIVQATYHFDAGLKTTDESRVTSIVVDTPGGPSAVVSDVAADHPDHMQELQDILDSLQVVG</sequence>
<organism evidence="3 4">
    <name type="scientific">Brachybacterium huguangmaarense</name>
    <dbReference type="NCBI Taxonomy" id="1652028"/>
    <lineage>
        <taxon>Bacteria</taxon>
        <taxon>Bacillati</taxon>
        <taxon>Actinomycetota</taxon>
        <taxon>Actinomycetes</taxon>
        <taxon>Micrococcales</taxon>
        <taxon>Dermabacteraceae</taxon>
        <taxon>Brachybacterium</taxon>
    </lineage>
</organism>
<reference evidence="3" key="1">
    <citation type="submission" date="2022-10" db="EMBL/GenBank/DDBJ databases">
        <title>Whole-Genome Sequencing of Brachybacterium huguangmaarense BRM-3, Isolated from Betula schmidtii.</title>
        <authorList>
            <person name="Haam D."/>
        </authorList>
    </citation>
    <scope>NUCLEOTIDE SEQUENCE</scope>
    <source>
        <strain evidence="3">BRM-3</strain>
    </source>
</reference>
<keyword evidence="2" id="KW-1133">Transmembrane helix</keyword>
<dbReference type="EMBL" id="CP107020">
    <property type="protein sequence ID" value="UYG17158.1"/>
    <property type="molecule type" value="Genomic_DNA"/>
</dbReference>
<name>A0ABY6G3E1_9MICO</name>
<proteinExistence type="predicted"/>
<accession>A0ABY6G3E1</accession>
<keyword evidence="2" id="KW-0472">Membrane</keyword>
<feature type="compositionally biased region" description="Polar residues" evidence="1">
    <location>
        <begin position="109"/>
        <end position="126"/>
    </location>
</feature>
<keyword evidence="2" id="KW-0812">Transmembrane</keyword>
<protein>
    <submittedName>
        <fullName evidence="3">Uncharacterized protein</fullName>
    </submittedName>
</protein>
<feature type="transmembrane region" description="Helical" evidence="2">
    <location>
        <begin position="42"/>
        <end position="62"/>
    </location>
</feature>
<feature type="compositionally biased region" description="Basic and acidic residues" evidence="1">
    <location>
        <begin position="1"/>
        <end position="10"/>
    </location>
</feature>
<dbReference type="RefSeq" id="WP_263594367.1">
    <property type="nucleotide sequence ID" value="NZ_CP107020.1"/>
</dbReference>
<feature type="region of interest" description="Disordered" evidence="1">
    <location>
        <begin position="78"/>
        <end position="134"/>
    </location>
</feature>
<evidence type="ECO:0000313" key="4">
    <source>
        <dbReference type="Proteomes" id="UP001164305"/>
    </source>
</evidence>
<evidence type="ECO:0000256" key="2">
    <source>
        <dbReference type="SAM" id="Phobius"/>
    </source>
</evidence>